<dbReference type="RefSeq" id="XP_062792922.1">
    <property type="nucleotide sequence ID" value="XM_062936871.1"/>
</dbReference>
<dbReference type="InterPro" id="IPR012312">
    <property type="entry name" value="Hemerythrin-like"/>
</dbReference>
<evidence type="ECO:0000259" key="1">
    <source>
        <dbReference type="Pfam" id="PF01814"/>
    </source>
</evidence>
<organism evidence="2 3">
    <name type="scientific">Kwoniella shivajii</name>
    <dbReference type="NCBI Taxonomy" id="564305"/>
    <lineage>
        <taxon>Eukaryota</taxon>
        <taxon>Fungi</taxon>
        <taxon>Dikarya</taxon>
        <taxon>Basidiomycota</taxon>
        <taxon>Agaricomycotina</taxon>
        <taxon>Tremellomycetes</taxon>
        <taxon>Tremellales</taxon>
        <taxon>Cryptococcaceae</taxon>
        <taxon>Kwoniella</taxon>
    </lineage>
</organism>
<dbReference type="PANTHER" id="PTHR35585:SF1">
    <property type="entry name" value="HHE DOMAIN PROTEIN (AFU_ORTHOLOGUE AFUA_4G00730)"/>
    <property type="match status" value="1"/>
</dbReference>
<accession>A0ABZ1D2D4</accession>
<reference evidence="2 3" key="1">
    <citation type="submission" date="2024-01" db="EMBL/GenBank/DDBJ databases">
        <title>Comparative genomics of Cryptococcus and Kwoniella reveals pathogenesis evolution and contrasting modes of karyotype evolution via chromosome fusion or intercentromeric recombination.</title>
        <authorList>
            <person name="Coelho M.A."/>
            <person name="David-Palma M."/>
            <person name="Shea T."/>
            <person name="Bowers K."/>
            <person name="McGinley-Smith S."/>
            <person name="Mohammad A.W."/>
            <person name="Gnirke A."/>
            <person name="Yurkov A.M."/>
            <person name="Nowrousian M."/>
            <person name="Sun S."/>
            <person name="Cuomo C.A."/>
            <person name="Heitman J."/>
        </authorList>
    </citation>
    <scope>NUCLEOTIDE SEQUENCE [LARGE SCALE GENOMIC DNA]</scope>
    <source>
        <strain evidence="2">CBS 11374</strain>
    </source>
</reference>
<dbReference type="PANTHER" id="PTHR35585">
    <property type="entry name" value="HHE DOMAIN PROTEIN (AFU_ORTHOLOGUE AFUA_4G00730)"/>
    <property type="match status" value="1"/>
</dbReference>
<evidence type="ECO:0000313" key="3">
    <source>
        <dbReference type="Proteomes" id="UP001329825"/>
    </source>
</evidence>
<dbReference type="Pfam" id="PF01814">
    <property type="entry name" value="Hemerythrin"/>
    <property type="match status" value="1"/>
</dbReference>
<evidence type="ECO:0000313" key="2">
    <source>
        <dbReference type="EMBL" id="WRT68182.1"/>
    </source>
</evidence>
<sequence>MSSISQVIIHDHKELEEYYNNIISSTTKDDKIRWQNQFTWELARHSIGEELVVYPAFEKYLADGKAMADQDRAEHAKAKELLYKFQSLSPDQSEFEPTIKKLWSELTEHIKGEEQDDLPKLEKSLPGEESANLAASFQNTKKFVPTRSHPSAPDKPPFETVAGLLAAPMDKLGDLFRKFPKE</sequence>
<dbReference type="GeneID" id="87957288"/>
<dbReference type="Proteomes" id="UP001329825">
    <property type="component" value="Chromosome 7"/>
</dbReference>
<protein>
    <recommendedName>
        <fullName evidence="1">Hemerythrin-like domain-containing protein</fullName>
    </recommendedName>
</protein>
<proteinExistence type="predicted"/>
<name>A0ABZ1D2D4_9TREE</name>
<keyword evidence="3" id="KW-1185">Reference proteome</keyword>
<gene>
    <name evidence="2" type="ORF">IL334_005157</name>
</gene>
<feature type="domain" description="Hemerythrin-like" evidence="1">
    <location>
        <begin position="5"/>
        <end position="121"/>
    </location>
</feature>
<dbReference type="Gene3D" id="1.20.120.520">
    <property type="entry name" value="nmb1532 protein domain like"/>
    <property type="match status" value="1"/>
</dbReference>
<dbReference type="EMBL" id="CP141887">
    <property type="protein sequence ID" value="WRT68182.1"/>
    <property type="molecule type" value="Genomic_DNA"/>
</dbReference>